<evidence type="ECO:0000256" key="7">
    <source>
        <dbReference type="ARBA" id="ARBA00023204"/>
    </source>
</evidence>
<protein>
    <submittedName>
        <fullName evidence="9">Ligase protein</fullName>
    </submittedName>
</protein>
<dbReference type="SUPFAM" id="SSF47781">
    <property type="entry name" value="RuvA domain 2-like"/>
    <property type="match status" value="1"/>
</dbReference>
<dbReference type="PATRIC" id="fig|1618615.3.peg.602"/>
<dbReference type="Gene3D" id="3.40.50.10190">
    <property type="entry name" value="BRCT domain"/>
    <property type="match status" value="1"/>
</dbReference>
<proteinExistence type="predicted"/>
<dbReference type="Proteomes" id="UP000033986">
    <property type="component" value="Unassembled WGS sequence"/>
</dbReference>
<evidence type="ECO:0000256" key="3">
    <source>
        <dbReference type="ARBA" id="ARBA00022723"/>
    </source>
</evidence>
<evidence type="ECO:0000256" key="2">
    <source>
        <dbReference type="ARBA" id="ARBA00022705"/>
    </source>
</evidence>
<dbReference type="SMART" id="SM00292">
    <property type="entry name" value="BRCT"/>
    <property type="match status" value="1"/>
</dbReference>
<keyword evidence="1 9" id="KW-0436">Ligase</keyword>
<dbReference type="GO" id="GO:0016874">
    <property type="term" value="F:ligase activity"/>
    <property type="evidence" value="ECO:0007669"/>
    <property type="project" value="UniProtKB-KW"/>
</dbReference>
<evidence type="ECO:0000313" key="9">
    <source>
        <dbReference type="EMBL" id="KKS43589.1"/>
    </source>
</evidence>
<evidence type="ECO:0000259" key="8">
    <source>
        <dbReference type="PROSITE" id="PS50172"/>
    </source>
</evidence>
<comment type="caution">
    <text evidence="9">The sequence shown here is derived from an EMBL/GenBank/DDBJ whole genome shotgun (WGS) entry which is preliminary data.</text>
</comment>
<gene>
    <name evidence="9" type="ORF">UV07_C0031G0008</name>
</gene>
<keyword evidence="5" id="KW-0862">Zinc</keyword>
<dbReference type="GO" id="GO:0046872">
    <property type="term" value="F:metal ion binding"/>
    <property type="evidence" value="ECO:0007669"/>
    <property type="project" value="UniProtKB-KW"/>
</dbReference>
<dbReference type="SUPFAM" id="SSF52113">
    <property type="entry name" value="BRCT domain"/>
    <property type="match status" value="1"/>
</dbReference>
<dbReference type="Pfam" id="PF00533">
    <property type="entry name" value="BRCT"/>
    <property type="match status" value="1"/>
</dbReference>
<dbReference type="AlphaFoldDB" id="A0A0G0Z4F5"/>
<feature type="domain" description="BRCT" evidence="8">
    <location>
        <begin position="147"/>
        <end position="225"/>
    </location>
</feature>
<dbReference type="GO" id="GO:0006281">
    <property type="term" value="P:DNA repair"/>
    <property type="evidence" value="ECO:0007669"/>
    <property type="project" value="UniProtKB-KW"/>
</dbReference>
<evidence type="ECO:0000256" key="1">
    <source>
        <dbReference type="ARBA" id="ARBA00022598"/>
    </source>
</evidence>
<keyword evidence="2" id="KW-0235">DNA replication</keyword>
<evidence type="ECO:0000313" key="10">
    <source>
        <dbReference type="Proteomes" id="UP000033986"/>
    </source>
</evidence>
<dbReference type="Gene3D" id="1.10.150.20">
    <property type="entry name" value="5' to 3' exonuclease, C-terminal subdomain"/>
    <property type="match status" value="2"/>
</dbReference>
<evidence type="ECO:0000256" key="6">
    <source>
        <dbReference type="ARBA" id="ARBA00023027"/>
    </source>
</evidence>
<keyword evidence="7" id="KW-0234">DNA repair</keyword>
<evidence type="ECO:0000256" key="4">
    <source>
        <dbReference type="ARBA" id="ARBA00022763"/>
    </source>
</evidence>
<dbReference type="Pfam" id="PF14520">
    <property type="entry name" value="HHH_5"/>
    <property type="match status" value="1"/>
</dbReference>
<dbReference type="InterPro" id="IPR041663">
    <property type="entry name" value="DisA/LigA_HHH"/>
</dbReference>
<dbReference type="FunFam" id="1.10.150.20:FF:000006">
    <property type="entry name" value="DNA ligase"/>
    <property type="match status" value="1"/>
</dbReference>
<dbReference type="InterPro" id="IPR010994">
    <property type="entry name" value="RuvA_2-like"/>
</dbReference>
<reference evidence="9 10" key="1">
    <citation type="journal article" date="2015" name="Nature">
        <title>rRNA introns, odd ribosomes, and small enigmatic genomes across a large radiation of phyla.</title>
        <authorList>
            <person name="Brown C.T."/>
            <person name="Hug L.A."/>
            <person name="Thomas B.C."/>
            <person name="Sharon I."/>
            <person name="Castelle C.J."/>
            <person name="Singh A."/>
            <person name="Wilkins M.J."/>
            <person name="Williams K.H."/>
            <person name="Banfield J.F."/>
        </authorList>
    </citation>
    <scope>NUCLEOTIDE SEQUENCE [LARGE SCALE GENOMIC DNA]</scope>
</reference>
<sequence>MSKHAFDIEKMGPRVTDALLDNNLIASFDDIFTLKKGDLLALPRFGEKSVDNLLASIEKARVMDLPRFIIGLSIEHVGEETAEDLAHAFKIIDAVERAKREELEHIPGVGGVVADSTYRWFRDEENKKLLHRLLKEVTIKSVKVARGTTAPLAGKTFVLTGTLSTLSRDEAKKRIKVLGGHVVGSVSGSTDFLVAGENPGSKYDNAKRLGVPILSENEFLKIITL</sequence>
<dbReference type="Pfam" id="PF12826">
    <property type="entry name" value="HHH_2"/>
    <property type="match status" value="1"/>
</dbReference>
<dbReference type="PROSITE" id="PS50172">
    <property type="entry name" value="BRCT"/>
    <property type="match status" value="1"/>
</dbReference>
<name>A0A0G0Z4F5_9BACT</name>
<keyword evidence="4" id="KW-0227">DNA damage</keyword>
<evidence type="ECO:0000256" key="5">
    <source>
        <dbReference type="ARBA" id="ARBA00022833"/>
    </source>
</evidence>
<dbReference type="CDD" id="cd17748">
    <property type="entry name" value="BRCT_DNA_ligase_like"/>
    <property type="match status" value="1"/>
</dbReference>
<dbReference type="InterPro" id="IPR001357">
    <property type="entry name" value="BRCT_dom"/>
</dbReference>
<keyword evidence="3" id="KW-0479">Metal-binding</keyword>
<organism evidence="9 10">
    <name type="scientific">Candidatus Azambacteria bacterium GW2011_GWB1_42_17</name>
    <dbReference type="NCBI Taxonomy" id="1618615"/>
    <lineage>
        <taxon>Bacteria</taxon>
        <taxon>Candidatus Azamiibacteriota</taxon>
    </lineage>
</organism>
<dbReference type="InterPro" id="IPR036420">
    <property type="entry name" value="BRCT_dom_sf"/>
</dbReference>
<accession>A0A0G0Z4F5</accession>
<dbReference type="GO" id="GO:0006260">
    <property type="term" value="P:DNA replication"/>
    <property type="evidence" value="ECO:0007669"/>
    <property type="project" value="UniProtKB-KW"/>
</dbReference>
<keyword evidence="6" id="KW-0520">NAD</keyword>
<dbReference type="EMBL" id="LCDB01000031">
    <property type="protein sequence ID" value="KKS43589.1"/>
    <property type="molecule type" value="Genomic_DNA"/>
</dbReference>